<gene>
    <name evidence="2" type="primary">LOC107786595</name>
</gene>
<dbReference type="InterPro" id="IPR044828">
    <property type="entry name" value="TSJT1-like"/>
</dbReference>
<accession>A0A1S3ZGJ9</accession>
<evidence type="ECO:0000259" key="1">
    <source>
        <dbReference type="Pfam" id="PF12481"/>
    </source>
</evidence>
<dbReference type="RefSeq" id="XP_016463590.1">
    <property type="nucleotide sequence ID" value="XM_016608104.1"/>
</dbReference>
<name>A0A1S3ZGJ9_TOBAC</name>
<evidence type="ECO:0000313" key="2">
    <source>
        <dbReference type="RefSeq" id="XP_016463590.1"/>
    </source>
</evidence>
<protein>
    <submittedName>
        <fullName evidence="2">Uncharacterized protein isoform X4</fullName>
    </submittedName>
</protein>
<dbReference type="Pfam" id="PF12481">
    <property type="entry name" value="DUF3700"/>
    <property type="match status" value="1"/>
</dbReference>
<feature type="domain" description="DUF3700" evidence="1">
    <location>
        <begin position="44"/>
        <end position="113"/>
    </location>
</feature>
<reference evidence="2" key="1">
    <citation type="submission" date="2025-08" db="UniProtKB">
        <authorList>
            <consortium name="RefSeq"/>
        </authorList>
    </citation>
    <scope>IDENTIFICATION</scope>
</reference>
<dbReference type="PANTHER" id="PTHR45952:SF5">
    <property type="entry name" value="ALUMINUM INDUCED PROTEIN WITH YGL AND LRDR MOTIFS"/>
    <property type="match status" value="1"/>
</dbReference>
<dbReference type="InterPro" id="IPR024286">
    <property type="entry name" value="DUF3700"/>
</dbReference>
<dbReference type="PANTHER" id="PTHR45952">
    <property type="entry name" value="ALUMINUM INDUCED PROTEIN WITH YGL AND LRDR MOTIFS"/>
    <property type="match status" value="1"/>
</dbReference>
<sequence>MTKRSSIISYYKFLTPRLTLPSCTLYQRECKLCLFFWLLDLEMLGVFSSSIVTPPDELVDAGSRTPSPKITAEALVNRFITSDSSAVSIQINGHVQLAYTHMDESASLPRINSVRYLSIGESLLTDMWPSPMMPICLKVLVANHLRRSLKGVSSLQQLEN</sequence>
<dbReference type="AlphaFoldDB" id="A0A1S3ZGJ9"/>
<dbReference type="OrthoDB" id="2019121at2759"/>
<proteinExistence type="predicted"/>
<organism evidence="2">
    <name type="scientific">Nicotiana tabacum</name>
    <name type="common">Common tobacco</name>
    <dbReference type="NCBI Taxonomy" id="4097"/>
    <lineage>
        <taxon>Eukaryota</taxon>
        <taxon>Viridiplantae</taxon>
        <taxon>Streptophyta</taxon>
        <taxon>Embryophyta</taxon>
        <taxon>Tracheophyta</taxon>
        <taxon>Spermatophyta</taxon>
        <taxon>Magnoliopsida</taxon>
        <taxon>eudicotyledons</taxon>
        <taxon>Gunneridae</taxon>
        <taxon>Pentapetalae</taxon>
        <taxon>asterids</taxon>
        <taxon>lamiids</taxon>
        <taxon>Solanales</taxon>
        <taxon>Solanaceae</taxon>
        <taxon>Nicotianoideae</taxon>
        <taxon>Nicotianeae</taxon>
        <taxon>Nicotiana</taxon>
    </lineage>
</organism>